<organism evidence="2 3">
    <name type="scientific">Cyphomyrmex costatus</name>
    <dbReference type="NCBI Taxonomy" id="456900"/>
    <lineage>
        <taxon>Eukaryota</taxon>
        <taxon>Metazoa</taxon>
        <taxon>Ecdysozoa</taxon>
        <taxon>Arthropoda</taxon>
        <taxon>Hexapoda</taxon>
        <taxon>Insecta</taxon>
        <taxon>Pterygota</taxon>
        <taxon>Neoptera</taxon>
        <taxon>Endopterygota</taxon>
        <taxon>Hymenoptera</taxon>
        <taxon>Apocrita</taxon>
        <taxon>Aculeata</taxon>
        <taxon>Formicoidea</taxon>
        <taxon>Formicidae</taxon>
        <taxon>Myrmicinae</taxon>
        <taxon>Cyphomyrmex</taxon>
    </lineage>
</organism>
<accession>A0A195C3Q4</accession>
<evidence type="ECO:0000313" key="3">
    <source>
        <dbReference type="Proteomes" id="UP000078542"/>
    </source>
</evidence>
<dbReference type="AlphaFoldDB" id="A0A195C3Q4"/>
<protein>
    <submittedName>
        <fullName evidence="2">Uncharacterized protein</fullName>
    </submittedName>
</protein>
<name>A0A195C3Q4_9HYME</name>
<evidence type="ECO:0000313" key="2">
    <source>
        <dbReference type="EMBL" id="KYM95487.1"/>
    </source>
</evidence>
<dbReference type="EMBL" id="KQ978292">
    <property type="protein sequence ID" value="KYM95487.1"/>
    <property type="molecule type" value="Genomic_DNA"/>
</dbReference>
<gene>
    <name evidence="2" type="ORF">ALC62_13915</name>
</gene>
<sequence>RAAKLSAHTTATTQIDFGRVPNSTLASIGFSPAGNQAESSAGHITCGGHVGRRQLLASRGKRAPPGRIGRGRGVRGRQRGNGTADAARVGEGGCSLQAEVGRVERGLETGGLITSHTDAVHCRGDSALAYPEAHADIYACLYIHSYAEVCVRESVRERACLFRTC</sequence>
<keyword evidence="3" id="KW-1185">Reference proteome</keyword>
<dbReference type="Proteomes" id="UP000078542">
    <property type="component" value="Unassembled WGS sequence"/>
</dbReference>
<feature type="region of interest" description="Disordered" evidence="1">
    <location>
        <begin position="55"/>
        <end position="86"/>
    </location>
</feature>
<feature type="compositionally biased region" description="Basic residues" evidence="1">
    <location>
        <begin position="59"/>
        <end position="78"/>
    </location>
</feature>
<evidence type="ECO:0000256" key="1">
    <source>
        <dbReference type="SAM" id="MobiDB-lite"/>
    </source>
</evidence>
<reference evidence="2 3" key="1">
    <citation type="submission" date="2016-03" db="EMBL/GenBank/DDBJ databases">
        <title>Cyphomyrmex costatus WGS genome.</title>
        <authorList>
            <person name="Nygaard S."/>
            <person name="Hu H."/>
            <person name="Boomsma J."/>
            <person name="Zhang G."/>
        </authorList>
    </citation>
    <scope>NUCLEOTIDE SEQUENCE [LARGE SCALE GENOMIC DNA]</scope>
    <source>
        <strain evidence="2">MS0001</strain>
        <tissue evidence="2">Whole body</tissue>
    </source>
</reference>
<proteinExistence type="predicted"/>
<feature type="non-terminal residue" evidence="2">
    <location>
        <position position="1"/>
    </location>
</feature>